<dbReference type="PROSITE" id="PS50280">
    <property type="entry name" value="SET"/>
    <property type="match status" value="1"/>
</dbReference>
<gene>
    <name evidence="2" type="ORF">SISSUDRAFT_992181</name>
</gene>
<evidence type="ECO:0000313" key="2">
    <source>
        <dbReference type="EMBL" id="KZT34166.1"/>
    </source>
</evidence>
<dbReference type="Gene3D" id="1.25.40.10">
    <property type="entry name" value="Tetratricopeptide repeat domain"/>
    <property type="match status" value="1"/>
</dbReference>
<keyword evidence="3" id="KW-1185">Reference proteome</keyword>
<dbReference type="Gene3D" id="2.170.270.10">
    <property type="entry name" value="SET domain"/>
    <property type="match status" value="1"/>
</dbReference>
<feature type="domain" description="SET" evidence="1">
    <location>
        <begin position="33"/>
        <end position="204"/>
    </location>
</feature>
<sequence length="367" mass="40090">MVVVEDSPTPLRLEPPRYKISPEVLLAANESATPFVVMKIPGRGMGAVAIRDIKQGELILRENPLFTLPLKIDGDPEELVLAALSNLSSNARSQFINLSHHSHSKSGSNTEDELGIDGPTALSILQTNAISASPGNLGIFPQIARLNHGCGGAFNAVYNFRPPIAKPEAETSTDEEQEPEDFGFMVLHALKPIPANTELLTTYFTSRLPRSQRRDYLLQHYHFACDCALCSLPEAEIKESDARMEEVDELRKRLGLWATEGEGGIEGDDAIRVINKYWAVSEAEAYWSERGQMASDAAHVAAAHSDRLATTAWAGLASIWYGYELGADSDPAQAMGYFAYNPEGHFAWGTRKELVVGSPSPWILAGL</sequence>
<organism evidence="2 3">
    <name type="scientific">Sistotremastrum suecicum HHB10207 ss-3</name>
    <dbReference type="NCBI Taxonomy" id="1314776"/>
    <lineage>
        <taxon>Eukaryota</taxon>
        <taxon>Fungi</taxon>
        <taxon>Dikarya</taxon>
        <taxon>Basidiomycota</taxon>
        <taxon>Agaricomycotina</taxon>
        <taxon>Agaricomycetes</taxon>
        <taxon>Sistotremastrales</taxon>
        <taxon>Sistotremastraceae</taxon>
        <taxon>Sistotremastrum</taxon>
    </lineage>
</organism>
<reference evidence="2 3" key="1">
    <citation type="journal article" date="2016" name="Mol. Biol. Evol.">
        <title>Comparative Genomics of Early-Diverging Mushroom-Forming Fungi Provides Insights into the Origins of Lignocellulose Decay Capabilities.</title>
        <authorList>
            <person name="Nagy L.G."/>
            <person name="Riley R."/>
            <person name="Tritt A."/>
            <person name="Adam C."/>
            <person name="Daum C."/>
            <person name="Floudas D."/>
            <person name="Sun H."/>
            <person name="Yadav J.S."/>
            <person name="Pangilinan J."/>
            <person name="Larsson K.H."/>
            <person name="Matsuura K."/>
            <person name="Barry K."/>
            <person name="Labutti K."/>
            <person name="Kuo R."/>
            <person name="Ohm R.A."/>
            <person name="Bhattacharya S.S."/>
            <person name="Shirouzu T."/>
            <person name="Yoshinaga Y."/>
            <person name="Martin F.M."/>
            <person name="Grigoriev I.V."/>
            <person name="Hibbett D.S."/>
        </authorList>
    </citation>
    <scope>NUCLEOTIDE SEQUENCE [LARGE SCALE GENOMIC DNA]</scope>
    <source>
        <strain evidence="2 3">HHB10207 ss-3</strain>
    </source>
</reference>
<dbReference type="PANTHER" id="PTHR47332:SF4">
    <property type="entry name" value="SET DOMAIN-CONTAINING PROTEIN 5"/>
    <property type="match status" value="1"/>
</dbReference>
<proteinExistence type="predicted"/>
<dbReference type="InterPro" id="IPR046341">
    <property type="entry name" value="SET_dom_sf"/>
</dbReference>
<dbReference type="InterPro" id="IPR053185">
    <property type="entry name" value="SET_domain_protein"/>
</dbReference>
<dbReference type="CDD" id="cd20071">
    <property type="entry name" value="SET_SMYD"/>
    <property type="match status" value="1"/>
</dbReference>
<dbReference type="STRING" id="1314776.A0A165ZCI3"/>
<evidence type="ECO:0000259" key="1">
    <source>
        <dbReference type="PROSITE" id="PS50280"/>
    </source>
</evidence>
<dbReference type="OrthoDB" id="265717at2759"/>
<dbReference type="EMBL" id="KV428196">
    <property type="protein sequence ID" value="KZT34166.1"/>
    <property type="molecule type" value="Genomic_DNA"/>
</dbReference>
<evidence type="ECO:0000313" key="3">
    <source>
        <dbReference type="Proteomes" id="UP000076798"/>
    </source>
</evidence>
<name>A0A165ZCI3_9AGAM</name>
<dbReference type="PANTHER" id="PTHR47332">
    <property type="entry name" value="SET DOMAIN-CONTAINING PROTEIN 5"/>
    <property type="match status" value="1"/>
</dbReference>
<dbReference type="InterPro" id="IPR011990">
    <property type="entry name" value="TPR-like_helical_dom_sf"/>
</dbReference>
<protein>
    <recommendedName>
        <fullName evidence="1">SET domain-containing protein</fullName>
    </recommendedName>
</protein>
<dbReference type="SUPFAM" id="SSF82199">
    <property type="entry name" value="SET domain"/>
    <property type="match status" value="1"/>
</dbReference>
<dbReference type="Proteomes" id="UP000076798">
    <property type="component" value="Unassembled WGS sequence"/>
</dbReference>
<dbReference type="InterPro" id="IPR001214">
    <property type="entry name" value="SET_dom"/>
</dbReference>
<accession>A0A165ZCI3</accession>
<dbReference type="AlphaFoldDB" id="A0A165ZCI3"/>